<dbReference type="Proteomes" id="UP000306409">
    <property type="component" value="Chromosome"/>
</dbReference>
<dbReference type="AlphaFoldDB" id="A0A4U7JIF3"/>
<organism evidence="1 2">
    <name type="scientific">Ruminiclostridium herbifermentans</name>
    <dbReference type="NCBI Taxonomy" id="2488810"/>
    <lineage>
        <taxon>Bacteria</taxon>
        <taxon>Bacillati</taxon>
        <taxon>Bacillota</taxon>
        <taxon>Clostridia</taxon>
        <taxon>Eubacteriales</taxon>
        <taxon>Oscillospiraceae</taxon>
        <taxon>Ruminiclostridium</taxon>
    </lineage>
</organism>
<evidence type="ECO:0000313" key="2">
    <source>
        <dbReference type="Proteomes" id="UP000306409"/>
    </source>
</evidence>
<evidence type="ECO:0000313" key="1">
    <source>
        <dbReference type="EMBL" id="QNU66723.1"/>
    </source>
</evidence>
<dbReference type="KEGG" id="rher:EHE19_018080"/>
<name>A0A4U7JIF3_9FIRM</name>
<proteinExistence type="predicted"/>
<gene>
    <name evidence="1" type="ORF">EHE19_018080</name>
</gene>
<protein>
    <submittedName>
        <fullName evidence="1">Uncharacterized protein</fullName>
    </submittedName>
</protein>
<dbReference type="RefSeq" id="WP_137697487.1">
    <property type="nucleotide sequence ID" value="NZ_CP061336.1"/>
</dbReference>
<keyword evidence="2" id="KW-1185">Reference proteome</keyword>
<dbReference type="EMBL" id="CP061336">
    <property type="protein sequence ID" value="QNU66723.1"/>
    <property type="molecule type" value="Genomic_DNA"/>
</dbReference>
<reference evidence="1 2" key="1">
    <citation type="submission" date="2020-09" db="EMBL/GenBank/DDBJ databases">
        <title>Characterization and genome sequencing of Ruminiclostridium sp. nov. MA18.</title>
        <authorList>
            <person name="Rettenmaier R."/>
            <person name="Kowollik M.-L."/>
            <person name="Liebl W."/>
            <person name="Zverlov V."/>
        </authorList>
    </citation>
    <scope>NUCLEOTIDE SEQUENCE [LARGE SCALE GENOMIC DNA]</scope>
    <source>
        <strain evidence="1 2">MA18</strain>
    </source>
</reference>
<dbReference type="OrthoDB" id="2084470at2"/>
<accession>A0A4U7JIF3</accession>
<sequence>MPAKLYSEDLILKCAHCGKNLFENIGMSIVVLVQDMQNNKISDIYTCCKGNCDDILQKHRVTGSGSDGWKELSEFTNPFLFLKHVMAIMNNMHDGIEISQTAFESYKEIVLATAQYVMRDLTTGEKESVRIDSMLPF</sequence>